<feature type="domain" description="Acyl-CoA dehydrogenase/oxidase C-terminal" evidence="7">
    <location>
        <begin position="229"/>
        <end position="378"/>
    </location>
</feature>
<evidence type="ECO:0000259" key="7">
    <source>
        <dbReference type="Pfam" id="PF00441"/>
    </source>
</evidence>
<evidence type="ECO:0000256" key="2">
    <source>
        <dbReference type="ARBA" id="ARBA00009347"/>
    </source>
</evidence>
<accession>A0A0S7WTD8</accession>
<dbReference type="InterPro" id="IPR009100">
    <property type="entry name" value="AcylCoA_DH/oxidase_NM_dom_sf"/>
</dbReference>
<comment type="caution">
    <text evidence="10">The sequence shown here is derived from an EMBL/GenBank/DDBJ whole genome shotgun (WGS) entry which is preliminary data.</text>
</comment>
<organism evidence="10 11">
    <name type="scientific">candidate division TA06 bacterium DG_24</name>
    <dbReference type="NCBI Taxonomy" id="1703770"/>
    <lineage>
        <taxon>Bacteria</taxon>
        <taxon>Bacteria division TA06</taxon>
    </lineage>
</organism>
<dbReference type="InterPro" id="IPR013786">
    <property type="entry name" value="AcylCoA_DH/ox_N"/>
</dbReference>
<feature type="domain" description="Acyl-CoA dehydrogenase/oxidase N-terminal" evidence="9">
    <location>
        <begin position="6"/>
        <end position="118"/>
    </location>
</feature>
<dbReference type="InterPro" id="IPR037069">
    <property type="entry name" value="AcylCoA_DH/ox_N_sf"/>
</dbReference>
<dbReference type="PANTHER" id="PTHR43884">
    <property type="entry name" value="ACYL-COA DEHYDROGENASE"/>
    <property type="match status" value="1"/>
</dbReference>
<keyword evidence="4 6" id="KW-0274">FAD</keyword>
<evidence type="ECO:0000256" key="4">
    <source>
        <dbReference type="ARBA" id="ARBA00022827"/>
    </source>
</evidence>
<dbReference type="STRING" id="1703770.AMJ39_04685"/>
<dbReference type="InterPro" id="IPR006091">
    <property type="entry name" value="Acyl-CoA_Oxase/DH_mid-dom"/>
</dbReference>
<evidence type="ECO:0000256" key="1">
    <source>
        <dbReference type="ARBA" id="ARBA00001974"/>
    </source>
</evidence>
<dbReference type="FunFam" id="1.10.540.10:FF:000002">
    <property type="entry name" value="Acyl-CoA dehydrogenase FadE19"/>
    <property type="match status" value="1"/>
</dbReference>
<dbReference type="Gene3D" id="2.40.110.10">
    <property type="entry name" value="Butyryl-CoA Dehydrogenase, subunit A, domain 2"/>
    <property type="match status" value="1"/>
</dbReference>
<dbReference type="InterPro" id="IPR036250">
    <property type="entry name" value="AcylCo_DH-like_C"/>
</dbReference>
<dbReference type="InterPro" id="IPR009075">
    <property type="entry name" value="AcylCo_DH/oxidase_C"/>
</dbReference>
<evidence type="ECO:0000313" key="11">
    <source>
        <dbReference type="Proteomes" id="UP000052008"/>
    </source>
</evidence>
<protein>
    <submittedName>
        <fullName evidence="10">Acyl-CoA dehydrogenase</fullName>
    </submittedName>
</protein>
<dbReference type="Pfam" id="PF00441">
    <property type="entry name" value="Acyl-CoA_dh_1"/>
    <property type="match status" value="1"/>
</dbReference>
<dbReference type="PIRSF" id="PIRSF016578">
    <property type="entry name" value="HsaA"/>
    <property type="match status" value="1"/>
</dbReference>
<dbReference type="PATRIC" id="fig|1703770.3.peg.1892"/>
<dbReference type="EMBL" id="LIZS01000019">
    <property type="protein sequence ID" value="KPJ53442.1"/>
    <property type="molecule type" value="Genomic_DNA"/>
</dbReference>
<sequence>MRLILSQEHQEFREWIREFALRVVAPRAAEIDEKEEFSWDVVKQMGELGIMGIPFPEKYGGAGLDALSYTIAVEEVSRVCGSTGITLAAHVSLGANSIHLFGTEEQKQKYLVPLAKGEWLGAFGLTEPEAGSDAGATKTRAVLDGDEWVINGRKTFVTSGSIAEMTVITAVTDKSKGKRGISSFIVEKGTPGFSPGKKEKKMGLRGSVTSELIFEDCRLPRENLLGNEGEGYKQFLTILDGGRISIAAMALGIAQGALDASIAYSKERVQFGKPIGEIQAIQFMLADMATEIEAARQLIYHGATLEDAGQPFITESAMAKLFASRVAMKATTDAIQIHGGYGYMKDYPVERYFRDAKLTEIGEGTSEIQRLVIARELLR</sequence>
<evidence type="ECO:0000259" key="8">
    <source>
        <dbReference type="Pfam" id="PF02770"/>
    </source>
</evidence>
<gene>
    <name evidence="10" type="ORF">AMJ39_04685</name>
</gene>
<evidence type="ECO:0000256" key="5">
    <source>
        <dbReference type="ARBA" id="ARBA00023002"/>
    </source>
</evidence>
<feature type="domain" description="Acyl-CoA oxidase/dehydrogenase middle" evidence="8">
    <location>
        <begin position="122"/>
        <end position="217"/>
    </location>
</feature>
<comment type="cofactor">
    <cofactor evidence="1 6">
        <name>FAD</name>
        <dbReference type="ChEBI" id="CHEBI:57692"/>
    </cofactor>
</comment>
<proteinExistence type="inferred from homology"/>
<dbReference type="FunFam" id="1.20.140.10:FF:000004">
    <property type="entry name" value="Acyl-CoA dehydrogenase FadE25"/>
    <property type="match status" value="1"/>
</dbReference>
<evidence type="ECO:0000259" key="9">
    <source>
        <dbReference type="Pfam" id="PF02771"/>
    </source>
</evidence>
<dbReference type="Pfam" id="PF02771">
    <property type="entry name" value="Acyl-CoA_dh_N"/>
    <property type="match status" value="1"/>
</dbReference>
<dbReference type="AlphaFoldDB" id="A0A0S7WTD8"/>
<dbReference type="PANTHER" id="PTHR43884:SF12">
    <property type="entry name" value="ISOVALERYL-COA DEHYDROGENASE, MITOCHONDRIAL-RELATED"/>
    <property type="match status" value="1"/>
</dbReference>
<dbReference type="GO" id="GO:0003995">
    <property type="term" value="F:acyl-CoA dehydrogenase activity"/>
    <property type="evidence" value="ECO:0007669"/>
    <property type="project" value="InterPro"/>
</dbReference>
<evidence type="ECO:0000313" key="10">
    <source>
        <dbReference type="EMBL" id="KPJ53442.1"/>
    </source>
</evidence>
<dbReference type="PROSITE" id="PS00072">
    <property type="entry name" value="ACYL_COA_DH_1"/>
    <property type="match status" value="1"/>
</dbReference>
<dbReference type="Pfam" id="PF02770">
    <property type="entry name" value="Acyl-CoA_dh_M"/>
    <property type="match status" value="1"/>
</dbReference>
<dbReference type="Gene3D" id="1.10.540.10">
    <property type="entry name" value="Acyl-CoA dehydrogenase/oxidase, N-terminal domain"/>
    <property type="match status" value="1"/>
</dbReference>
<dbReference type="FunFam" id="2.40.110.10:FF:000009">
    <property type="entry name" value="Acyl-CoA dehydrogenase"/>
    <property type="match status" value="1"/>
</dbReference>
<dbReference type="InterPro" id="IPR046373">
    <property type="entry name" value="Acyl-CoA_Oxase/DH_mid-dom_sf"/>
</dbReference>
<dbReference type="SUPFAM" id="SSF47203">
    <property type="entry name" value="Acyl-CoA dehydrogenase C-terminal domain-like"/>
    <property type="match status" value="1"/>
</dbReference>
<keyword evidence="3 6" id="KW-0285">Flavoprotein</keyword>
<evidence type="ECO:0000256" key="3">
    <source>
        <dbReference type="ARBA" id="ARBA00022630"/>
    </source>
</evidence>
<comment type="similarity">
    <text evidence="2 6">Belongs to the acyl-CoA dehydrogenase family.</text>
</comment>
<dbReference type="Gene3D" id="1.20.140.10">
    <property type="entry name" value="Butyryl-CoA Dehydrogenase, subunit A, domain 3"/>
    <property type="match status" value="1"/>
</dbReference>
<dbReference type="InterPro" id="IPR006089">
    <property type="entry name" value="Acyl-CoA_DH_CS"/>
</dbReference>
<keyword evidence="5 6" id="KW-0560">Oxidoreductase</keyword>
<dbReference type="GO" id="GO:0050660">
    <property type="term" value="F:flavin adenine dinucleotide binding"/>
    <property type="evidence" value="ECO:0007669"/>
    <property type="project" value="InterPro"/>
</dbReference>
<dbReference type="SUPFAM" id="SSF56645">
    <property type="entry name" value="Acyl-CoA dehydrogenase NM domain-like"/>
    <property type="match status" value="1"/>
</dbReference>
<dbReference type="PROSITE" id="PS00073">
    <property type="entry name" value="ACYL_COA_DH_2"/>
    <property type="match status" value="1"/>
</dbReference>
<dbReference type="Proteomes" id="UP000052008">
    <property type="component" value="Unassembled WGS sequence"/>
</dbReference>
<reference evidence="10 11" key="1">
    <citation type="journal article" date="2015" name="Microbiome">
        <title>Genomic resolution of linkages in carbon, nitrogen, and sulfur cycling among widespread estuary sediment bacteria.</title>
        <authorList>
            <person name="Baker B.J."/>
            <person name="Lazar C.S."/>
            <person name="Teske A.P."/>
            <person name="Dick G.J."/>
        </authorList>
    </citation>
    <scope>NUCLEOTIDE SEQUENCE [LARGE SCALE GENOMIC DNA]</scope>
    <source>
        <strain evidence="10">DG_24</strain>
    </source>
</reference>
<name>A0A0S7WTD8_UNCT6</name>
<evidence type="ECO:0000256" key="6">
    <source>
        <dbReference type="RuleBase" id="RU362125"/>
    </source>
</evidence>
<dbReference type="CDD" id="cd01158">
    <property type="entry name" value="SCAD_SBCAD"/>
    <property type="match status" value="1"/>
</dbReference>